<dbReference type="AlphaFoldDB" id="A0A2N6K6L3"/>
<gene>
    <name evidence="3" type="ORF">CEN44_05625</name>
</gene>
<feature type="modified residue" description="4-aspartylphosphate" evidence="1">
    <location>
        <position position="59"/>
    </location>
</feature>
<dbReference type="Gene3D" id="3.40.50.2300">
    <property type="match status" value="1"/>
</dbReference>
<dbReference type="PANTHER" id="PTHR44520">
    <property type="entry name" value="RESPONSE REGULATOR RCP1-RELATED"/>
    <property type="match status" value="1"/>
</dbReference>
<sequence length="137" mass="15775">MADDDEDDCMLVREALAESRLTIELRMVRDGEELMDYLYRHGRYADPNISPRPGLILLDLNMPKKDGREALREIKNDPELRSIPVVVLTTSKAEEDIYRTYNLGANSFIIKPVTFAALVEVMKTIGKYWFEIVELPL</sequence>
<name>A0A2N6K6L3_FISMU</name>
<dbReference type="InterPro" id="IPR001789">
    <property type="entry name" value="Sig_transdc_resp-reg_receiver"/>
</dbReference>
<dbReference type="SUPFAM" id="SSF52172">
    <property type="entry name" value="CheY-like"/>
    <property type="match status" value="1"/>
</dbReference>
<dbReference type="GO" id="GO:0000160">
    <property type="term" value="P:phosphorelay signal transduction system"/>
    <property type="evidence" value="ECO:0007669"/>
    <property type="project" value="InterPro"/>
</dbReference>
<dbReference type="Pfam" id="PF00072">
    <property type="entry name" value="Response_reg"/>
    <property type="match status" value="1"/>
</dbReference>
<feature type="domain" description="Response regulatory" evidence="2">
    <location>
        <begin position="1"/>
        <end position="126"/>
    </location>
</feature>
<evidence type="ECO:0000313" key="4">
    <source>
        <dbReference type="Proteomes" id="UP000235036"/>
    </source>
</evidence>
<dbReference type="EMBL" id="NRQW01000113">
    <property type="protein sequence ID" value="PLZ92545.1"/>
    <property type="molecule type" value="Genomic_DNA"/>
</dbReference>
<dbReference type="CDD" id="cd17557">
    <property type="entry name" value="REC_Rcp-like"/>
    <property type="match status" value="1"/>
</dbReference>
<dbReference type="InterPro" id="IPR052893">
    <property type="entry name" value="TCS_response_regulator"/>
</dbReference>
<accession>A0A2N6K6L3</accession>
<comment type="caution">
    <text evidence="3">The sequence shown here is derived from an EMBL/GenBank/DDBJ whole genome shotgun (WGS) entry which is preliminary data.</text>
</comment>
<proteinExistence type="predicted"/>
<protein>
    <submittedName>
        <fullName evidence="3">Response regulator</fullName>
    </submittedName>
</protein>
<evidence type="ECO:0000256" key="1">
    <source>
        <dbReference type="PROSITE-ProRule" id="PRU00169"/>
    </source>
</evidence>
<keyword evidence="1" id="KW-0597">Phosphoprotein</keyword>
<dbReference type="PROSITE" id="PS50110">
    <property type="entry name" value="RESPONSE_REGULATORY"/>
    <property type="match status" value="1"/>
</dbReference>
<evidence type="ECO:0000259" key="2">
    <source>
        <dbReference type="PROSITE" id="PS50110"/>
    </source>
</evidence>
<dbReference type="PANTHER" id="PTHR44520:SF2">
    <property type="entry name" value="RESPONSE REGULATOR RCP1"/>
    <property type="match status" value="1"/>
</dbReference>
<keyword evidence="4" id="KW-1185">Reference proteome</keyword>
<dbReference type="SMART" id="SM00448">
    <property type="entry name" value="REC"/>
    <property type="match status" value="1"/>
</dbReference>
<organism evidence="3 4">
    <name type="scientific">Fischerella muscicola CCMEE 5323</name>
    <dbReference type="NCBI Taxonomy" id="2019572"/>
    <lineage>
        <taxon>Bacteria</taxon>
        <taxon>Bacillati</taxon>
        <taxon>Cyanobacteriota</taxon>
        <taxon>Cyanophyceae</taxon>
        <taxon>Nostocales</taxon>
        <taxon>Hapalosiphonaceae</taxon>
        <taxon>Fischerella</taxon>
    </lineage>
</organism>
<dbReference type="Proteomes" id="UP000235036">
    <property type="component" value="Unassembled WGS sequence"/>
</dbReference>
<evidence type="ECO:0000313" key="3">
    <source>
        <dbReference type="EMBL" id="PLZ92545.1"/>
    </source>
</evidence>
<reference evidence="3 4" key="1">
    <citation type="submission" date="2017-08" db="EMBL/GenBank/DDBJ databases">
        <title>Genomes of Fischerella (Mastigocladus) sp. strains.</title>
        <authorList>
            <person name="Miller S.R."/>
        </authorList>
    </citation>
    <scope>NUCLEOTIDE SEQUENCE [LARGE SCALE GENOMIC DNA]</scope>
    <source>
        <strain evidence="3 4">CCMEE 5323</strain>
    </source>
</reference>
<dbReference type="InterPro" id="IPR011006">
    <property type="entry name" value="CheY-like_superfamily"/>
</dbReference>